<evidence type="ECO:0000256" key="1">
    <source>
        <dbReference type="SAM" id="MobiDB-lite"/>
    </source>
</evidence>
<dbReference type="SUPFAM" id="SSF69304">
    <property type="entry name" value="Tricorn protease N-terminal domain"/>
    <property type="match status" value="1"/>
</dbReference>
<dbReference type="Pfam" id="PF07676">
    <property type="entry name" value="PD40"/>
    <property type="match status" value="1"/>
</dbReference>
<evidence type="ECO:0008006" key="4">
    <source>
        <dbReference type="Google" id="ProtNLM"/>
    </source>
</evidence>
<sequence length="107" mass="11554">MSQPQARKEVAPMRDVSDVVSGASSPSPPATKGKLGVMFMNRIASSSSVLYIADANGSNERQLLSDSDAAFEYHASFSPDGEWITFTSERAGDGQWDYIAFERMALG</sequence>
<dbReference type="STRING" id="658429.L8G1G3"/>
<dbReference type="VEuPathDB" id="FungiDB:GMDG_08092"/>
<dbReference type="Gene3D" id="2.120.10.30">
    <property type="entry name" value="TolB, C-terminal domain"/>
    <property type="match status" value="1"/>
</dbReference>
<dbReference type="Proteomes" id="UP000011064">
    <property type="component" value="Unassembled WGS sequence"/>
</dbReference>
<dbReference type="InterPro" id="IPR011042">
    <property type="entry name" value="6-blade_b-propeller_TolB-like"/>
</dbReference>
<name>L8G1G3_PSED2</name>
<feature type="region of interest" description="Disordered" evidence="1">
    <location>
        <begin position="1"/>
        <end position="31"/>
    </location>
</feature>
<dbReference type="InParanoid" id="L8G1G3"/>
<accession>L8G1G3</accession>
<dbReference type="HOGENOM" id="CLU_2211100_0_0_1"/>
<proteinExistence type="predicted"/>
<evidence type="ECO:0000313" key="3">
    <source>
        <dbReference type="Proteomes" id="UP000011064"/>
    </source>
</evidence>
<evidence type="ECO:0000313" key="2">
    <source>
        <dbReference type="EMBL" id="ELR06619.1"/>
    </source>
</evidence>
<dbReference type="AlphaFoldDB" id="L8G1G3"/>
<dbReference type="EMBL" id="GL573464">
    <property type="protein sequence ID" value="ELR06619.1"/>
    <property type="molecule type" value="Genomic_DNA"/>
</dbReference>
<reference evidence="3" key="1">
    <citation type="submission" date="2010-09" db="EMBL/GenBank/DDBJ databases">
        <title>The genome sequence of Geomyces destructans 20631-21.</title>
        <authorList>
            <consortium name="The Broad Institute Genome Sequencing Platform"/>
            <person name="Cuomo C.A."/>
            <person name="Blehert D.S."/>
            <person name="Lorch J.M."/>
            <person name="Young S.K."/>
            <person name="Zeng Q."/>
            <person name="Gargeya S."/>
            <person name="Fitzgerald M."/>
            <person name="Haas B."/>
            <person name="Abouelleil A."/>
            <person name="Alvarado L."/>
            <person name="Arachchi H.M."/>
            <person name="Berlin A."/>
            <person name="Brown A."/>
            <person name="Chapman S.B."/>
            <person name="Chen Z."/>
            <person name="Dunbar C."/>
            <person name="Freedman E."/>
            <person name="Gearin G."/>
            <person name="Gellesch M."/>
            <person name="Goldberg J."/>
            <person name="Griggs A."/>
            <person name="Gujja S."/>
            <person name="Heiman D."/>
            <person name="Howarth C."/>
            <person name="Larson L."/>
            <person name="Lui A."/>
            <person name="MacDonald P.J.P."/>
            <person name="Montmayeur A."/>
            <person name="Murphy C."/>
            <person name="Neiman D."/>
            <person name="Pearson M."/>
            <person name="Priest M."/>
            <person name="Roberts A."/>
            <person name="Saif S."/>
            <person name="Shea T."/>
            <person name="Shenoy N."/>
            <person name="Sisk P."/>
            <person name="Stolte C."/>
            <person name="Sykes S."/>
            <person name="Wortman J."/>
            <person name="Nusbaum C."/>
            <person name="Birren B."/>
        </authorList>
    </citation>
    <scope>NUCLEOTIDE SEQUENCE [LARGE SCALE GENOMIC DNA]</scope>
    <source>
        <strain evidence="3">ATCC MYA-4855 / 20631-21</strain>
    </source>
</reference>
<dbReference type="InterPro" id="IPR011659">
    <property type="entry name" value="WD40"/>
</dbReference>
<feature type="compositionally biased region" description="Basic and acidic residues" evidence="1">
    <location>
        <begin position="1"/>
        <end position="17"/>
    </location>
</feature>
<keyword evidence="3" id="KW-1185">Reference proteome</keyword>
<organism evidence="2 3">
    <name type="scientific">Pseudogymnoascus destructans (strain ATCC MYA-4855 / 20631-21)</name>
    <name type="common">Bat white-nose syndrome fungus</name>
    <name type="synonym">Geomyces destructans</name>
    <dbReference type="NCBI Taxonomy" id="658429"/>
    <lineage>
        <taxon>Eukaryota</taxon>
        <taxon>Fungi</taxon>
        <taxon>Dikarya</taxon>
        <taxon>Ascomycota</taxon>
        <taxon>Pezizomycotina</taxon>
        <taxon>Leotiomycetes</taxon>
        <taxon>Thelebolales</taxon>
        <taxon>Thelebolaceae</taxon>
        <taxon>Pseudogymnoascus</taxon>
    </lineage>
</organism>
<gene>
    <name evidence="2" type="ORF">GMDG_08092</name>
</gene>
<protein>
    <recommendedName>
        <fullName evidence="4">Dipeptidylpeptidase IV N-terminal domain-containing protein</fullName>
    </recommendedName>
</protein>